<gene>
    <name evidence="3" type="ORF">KK1_046655</name>
</gene>
<sequence length="106" mass="12183">IPTIINESCKLNDLDSLQLELIENLRDKKFLVVLDNVWIERNDNWISLKKLFLSGIRGSKILMTTRSANVVKIVLFDTIQVYPLDKLSNKLLVSVCEPCIFSLIIH</sequence>
<dbReference type="Gramene" id="C.cajan_46985.t">
    <property type="protein sequence ID" value="C.cajan_46985.t.cds1"/>
    <property type="gene ID" value="C.cajan_46985"/>
</dbReference>
<dbReference type="InterPro" id="IPR027417">
    <property type="entry name" value="P-loop_NTPase"/>
</dbReference>
<evidence type="ECO:0000313" key="4">
    <source>
        <dbReference type="Proteomes" id="UP000075243"/>
    </source>
</evidence>
<organism evidence="3 4">
    <name type="scientific">Cajanus cajan</name>
    <name type="common">Pigeon pea</name>
    <name type="synonym">Cajanus indicus</name>
    <dbReference type="NCBI Taxonomy" id="3821"/>
    <lineage>
        <taxon>Eukaryota</taxon>
        <taxon>Viridiplantae</taxon>
        <taxon>Streptophyta</taxon>
        <taxon>Embryophyta</taxon>
        <taxon>Tracheophyta</taxon>
        <taxon>Spermatophyta</taxon>
        <taxon>Magnoliopsida</taxon>
        <taxon>eudicotyledons</taxon>
        <taxon>Gunneridae</taxon>
        <taxon>Pentapetalae</taxon>
        <taxon>rosids</taxon>
        <taxon>fabids</taxon>
        <taxon>Fabales</taxon>
        <taxon>Fabaceae</taxon>
        <taxon>Papilionoideae</taxon>
        <taxon>50 kb inversion clade</taxon>
        <taxon>NPAAA clade</taxon>
        <taxon>indigoferoid/millettioid clade</taxon>
        <taxon>Phaseoleae</taxon>
        <taxon>Cajanus</taxon>
    </lineage>
</organism>
<dbReference type="GO" id="GO:0006952">
    <property type="term" value="P:defense response"/>
    <property type="evidence" value="ECO:0007669"/>
    <property type="project" value="UniProtKB-KW"/>
</dbReference>
<evidence type="ECO:0000313" key="3">
    <source>
        <dbReference type="EMBL" id="KYP32616.1"/>
    </source>
</evidence>
<protein>
    <submittedName>
        <fullName evidence="3">Disease resistance RPP13-like protein 1</fullName>
    </submittedName>
</protein>
<evidence type="ECO:0000256" key="1">
    <source>
        <dbReference type="ARBA" id="ARBA00022821"/>
    </source>
</evidence>
<name>A0A151QQR1_CAJCA</name>
<dbReference type="InterPro" id="IPR002182">
    <property type="entry name" value="NB-ARC"/>
</dbReference>
<dbReference type="PANTHER" id="PTHR36766:SF70">
    <property type="entry name" value="DISEASE RESISTANCE PROTEIN RGA4"/>
    <property type="match status" value="1"/>
</dbReference>
<keyword evidence="1" id="KW-0611">Plant defense</keyword>
<dbReference type="STRING" id="3821.A0A151QQR1"/>
<accession>A0A151QQR1</accession>
<dbReference type="PANTHER" id="PTHR36766">
    <property type="entry name" value="PLANT BROAD-SPECTRUM MILDEW RESISTANCE PROTEIN RPW8"/>
    <property type="match status" value="1"/>
</dbReference>
<reference evidence="3" key="1">
    <citation type="journal article" date="2012" name="Nat. Biotechnol.">
        <title>Draft genome sequence of pigeonpea (Cajanus cajan), an orphan legume crop of resource-poor farmers.</title>
        <authorList>
            <person name="Varshney R.K."/>
            <person name="Chen W."/>
            <person name="Li Y."/>
            <person name="Bharti A.K."/>
            <person name="Saxena R.K."/>
            <person name="Schlueter J.A."/>
            <person name="Donoghue M.T."/>
            <person name="Azam S."/>
            <person name="Fan G."/>
            <person name="Whaley A.M."/>
            <person name="Farmer A.D."/>
            <person name="Sheridan J."/>
            <person name="Iwata A."/>
            <person name="Tuteja R."/>
            <person name="Penmetsa R.V."/>
            <person name="Wu W."/>
            <person name="Upadhyaya H.D."/>
            <person name="Yang S.P."/>
            <person name="Shah T."/>
            <person name="Saxena K.B."/>
            <person name="Michael T."/>
            <person name="McCombie W.R."/>
            <person name="Yang B."/>
            <person name="Zhang G."/>
            <person name="Yang H."/>
            <person name="Wang J."/>
            <person name="Spillane C."/>
            <person name="Cook D.R."/>
            <person name="May G.D."/>
            <person name="Xu X."/>
            <person name="Jackson S.A."/>
        </authorList>
    </citation>
    <scope>NUCLEOTIDE SEQUENCE [LARGE SCALE GENOMIC DNA]</scope>
</reference>
<dbReference type="Proteomes" id="UP000075243">
    <property type="component" value="Unassembled WGS sequence"/>
</dbReference>
<evidence type="ECO:0000259" key="2">
    <source>
        <dbReference type="Pfam" id="PF00931"/>
    </source>
</evidence>
<dbReference type="AlphaFoldDB" id="A0A151QQR1"/>
<dbReference type="SUPFAM" id="SSF52540">
    <property type="entry name" value="P-loop containing nucleoside triphosphate hydrolases"/>
    <property type="match status" value="1"/>
</dbReference>
<proteinExistence type="predicted"/>
<dbReference type="GO" id="GO:0043531">
    <property type="term" value="F:ADP binding"/>
    <property type="evidence" value="ECO:0007669"/>
    <property type="project" value="InterPro"/>
</dbReference>
<dbReference type="OMA" id="NESCKLN"/>
<dbReference type="Pfam" id="PF00931">
    <property type="entry name" value="NB-ARC"/>
    <property type="match status" value="1"/>
</dbReference>
<dbReference type="EMBL" id="KQ485201">
    <property type="protein sequence ID" value="KYP32616.1"/>
    <property type="molecule type" value="Genomic_DNA"/>
</dbReference>
<keyword evidence="4" id="KW-1185">Reference proteome</keyword>
<feature type="non-terminal residue" evidence="3">
    <location>
        <position position="1"/>
    </location>
</feature>
<dbReference type="Gene3D" id="3.40.50.300">
    <property type="entry name" value="P-loop containing nucleotide triphosphate hydrolases"/>
    <property type="match status" value="1"/>
</dbReference>
<feature type="domain" description="NB-ARC" evidence="2">
    <location>
        <begin position="16"/>
        <end position="76"/>
    </location>
</feature>